<dbReference type="Proteomes" id="UP000586827">
    <property type="component" value="Unassembled WGS sequence"/>
</dbReference>
<accession>A0A849CKV3</accession>
<dbReference type="NCBIfam" id="NF033179">
    <property type="entry name" value="TnsA_like_Actin"/>
    <property type="match status" value="1"/>
</dbReference>
<organism evidence="1 2">
    <name type="scientific">Nocardia uniformis</name>
    <dbReference type="NCBI Taxonomy" id="53432"/>
    <lineage>
        <taxon>Bacteria</taxon>
        <taxon>Bacillati</taxon>
        <taxon>Actinomycetota</taxon>
        <taxon>Actinomycetes</taxon>
        <taxon>Mycobacteriales</taxon>
        <taxon>Nocardiaceae</taxon>
        <taxon>Nocardia</taxon>
    </lineage>
</organism>
<keyword evidence="2" id="KW-1185">Reference proteome</keyword>
<comment type="caution">
    <text evidence="1">The sequence shown here is derived from an EMBL/GenBank/DDBJ whole genome shotgun (WGS) entry which is preliminary data.</text>
</comment>
<keyword evidence="1" id="KW-0255">Endonuclease</keyword>
<evidence type="ECO:0000313" key="2">
    <source>
        <dbReference type="Proteomes" id="UP000586827"/>
    </source>
</evidence>
<dbReference type="GO" id="GO:0004519">
    <property type="term" value="F:endonuclease activity"/>
    <property type="evidence" value="ECO:0007669"/>
    <property type="project" value="UniProtKB-KW"/>
</dbReference>
<protein>
    <submittedName>
        <fullName evidence="1">TnsA-like heteromeric transposase endonuclease subunit</fullName>
    </submittedName>
</protein>
<keyword evidence="1" id="KW-0540">Nuclease</keyword>
<reference evidence="1 2" key="1">
    <citation type="submission" date="2020-05" db="EMBL/GenBank/DDBJ databases">
        <title>MicrobeNet Type strains.</title>
        <authorList>
            <person name="Nicholson A.C."/>
        </authorList>
    </citation>
    <scope>NUCLEOTIDE SEQUENCE [LARGE SCALE GENOMIC DNA]</scope>
    <source>
        <strain evidence="1 2">JCM 3224</strain>
    </source>
</reference>
<dbReference type="InterPro" id="IPR048000">
    <property type="entry name" value="TnsA-like"/>
</dbReference>
<dbReference type="EMBL" id="JABELX010000028">
    <property type="protein sequence ID" value="NNH75831.1"/>
    <property type="molecule type" value="Genomic_DNA"/>
</dbReference>
<gene>
    <name evidence="1" type="ORF">HLB23_39280</name>
</gene>
<proteinExistence type="predicted"/>
<sequence>MHGHIVLAVSSVVLAAGSSIGSEQFEVEFVADDGECVRGPLMTHWHLLLRCSGRPVRSFPSYRGQRSCSGWWWLSRSRTHVGYESWLERDNLMLLDADPCVMLVVSQPFWLYWRDASRWRRHVPDFLVRYHGGAVAVVDVRAEDRVEAGDAEVFVVTARACELVGWHFRRVGVVDAVLAANLRWLSGYRHPRNHVEPSASRLASVFTAERELSQGCRAVGDPIAVLPTLFHLLWTGHLIADLAGELLNERTLLRTRP</sequence>
<dbReference type="AlphaFoldDB" id="A0A849CKV3"/>
<evidence type="ECO:0000313" key="1">
    <source>
        <dbReference type="EMBL" id="NNH75831.1"/>
    </source>
</evidence>
<name>A0A849CKV3_9NOCA</name>
<keyword evidence="1" id="KW-0378">Hydrolase</keyword>